<dbReference type="AlphaFoldDB" id="A0A016X3R9"/>
<gene>
    <name evidence="2" type="primary">Acey_s0414.g1047</name>
    <name evidence="2" type="ORF">Y032_0414g1047</name>
</gene>
<dbReference type="CDD" id="cd00303">
    <property type="entry name" value="retropepsin_like"/>
    <property type="match status" value="1"/>
</dbReference>
<dbReference type="SUPFAM" id="SSF50630">
    <property type="entry name" value="Acid proteases"/>
    <property type="match status" value="1"/>
</dbReference>
<dbReference type="GO" id="GO:0004190">
    <property type="term" value="F:aspartic-type endopeptidase activity"/>
    <property type="evidence" value="ECO:0007669"/>
    <property type="project" value="InterPro"/>
</dbReference>
<feature type="region of interest" description="Disordered" evidence="1">
    <location>
        <begin position="219"/>
        <end position="245"/>
    </location>
</feature>
<dbReference type="Proteomes" id="UP000024635">
    <property type="component" value="Unassembled WGS sequence"/>
</dbReference>
<dbReference type="InterPro" id="IPR021109">
    <property type="entry name" value="Peptidase_aspartic_dom_sf"/>
</dbReference>
<feature type="compositionally biased region" description="Basic and acidic residues" evidence="1">
    <location>
        <begin position="344"/>
        <end position="354"/>
    </location>
</feature>
<dbReference type="GO" id="GO:0006508">
    <property type="term" value="P:proteolysis"/>
    <property type="evidence" value="ECO:0007669"/>
    <property type="project" value="InterPro"/>
</dbReference>
<evidence type="ECO:0000313" key="2">
    <source>
        <dbReference type="EMBL" id="EYC45898.1"/>
    </source>
</evidence>
<evidence type="ECO:0000256" key="1">
    <source>
        <dbReference type="SAM" id="MobiDB-lite"/>
    </source>
</evidence>
<dbReference type="EMBL" id="JARK01000014">
    <property type="protein sequence ID" value="EYC45898.1"/>
    <property type="molecule type" value="Genomic_DNA"/>
</dbReference>
<feature type="compositionally biased region" description="Polar residues" evidence="1">
    <location>
        <begin position="313"/>
        <end position="329"/>
    </location>
</feature>
<feature type="region of interest" description="Disordered" evidence="1">
    <location>
        <begin position="313"/>
        <end position="356"/>
    </location>
</feature>
<feature type="compositionally biased region" description="Polar residues" evidence="1">
    <location>
        <begin position="234"/>
        <end position="245"/>
    </location>
</feature>
<evidence type="ECO:0008006" key="4">
    <source>
        <dbReference type="Google" id="ProtNLM"/>
    </source>
</evidence>
<reference evidence="3" key="1">
    <citation type="journal article" date="2015" name="Nat. Genet.">
        <title>The genome and transcriptome of the zoonotic hookworm Ancylostoma ceylanicum identify infection-specific gene families.</title>
        <authorList>
            <person name="Schwarz E.M."/>
            <person name="Hu Y."/>
            <person name="Antoshechkin I."/>
            <person name="Miller M.M."/>
            <person name="Sternberg P.W."/>
            <person name="Aroian R.V."/>
        </authorList>
    </citation>
    <scope>NUCLEOTIDE SEQUENCE</scope>
    <source>
        <strain evidence="3">HY135</strain>
    </source>
</reference>
<keyword evidence="3" id="KW-1185">Reference proteome</keyword>
<proteinExistence type="predicted"/>
<accession>A0A016X3R9</accession>
<organism evidence="2 3">
    <name type="scientific">Ancylostoma ceylanicum</name>
    <dbReference type="NCBI Taxonomy" id="53326"/>
    <lineage>
        <taxon>Eukaryota</taxon>
        <taxon>Metazoa</taxon>
        <taxon>Ecdysozoa</taxon>
        <taxon>Nematoda</taxon>
        <taxon>Chromadorea</taxon>
        <taxon>Rhabditida</taxon>
        <taxon>Rhabditina</taxon>
        <taxon>Rhabditomorpha</taxon>
        <taxon>Strongyloidea</taxon>
        <taxon>Ancylostomatidae</taxon>
        <taxon>Ancylostomatinae</taxon>
        <taxon>Ancylostoma</taxon>
    </lineage>
</organism>
<dbReference type="PROSITE" id="PS00141">
    <property type="entry name" value="ASP_PROTEASE"/>
    <property type="match status" value="1"/>
</dbReference>
<dbReference type="InterPro" id="IPR001969">
    <property type="entry name" value="Aspartic_peptidase_AS"/>
</dbReference>
<evidence type="ECO:0000313" key="3">
    <source>
        <dbReference type="Proteomes" id="UP000024635"/>
    </source>
</evidence>
<protein>
    <recommendedName>
        <fullName evidence="4">Peptidase A2 domain-containing protein</fullName>
    </recommendedName>
</protein>
<comment type="caution">
    <text evidence="2">The sequence shown here is derived from an EMBL/GenBank/DDBJ whole genome shotgun (WGS) entry which is preliminary data.</text>
</comment>
<sequence length="402" mass="44438">MLEIAHCAPVPPNEDRSPRQVSSASSYLTLVESWSCSSAVDAREPSCPLFGYRCTTLVNIMGLTATALLDTGSEISIVSVQFLRDAAKMGVNLDEYIERVEPPSVRIRDASGNAMQFFDTIRIAITVYGKPKVIPCFVARGLDSVIILGTNALEALGIGLMAKVRHETPREVEEAEEKKLHGTTLVKDQIAVTPTKTSFVTLTRVGAVQEPRLWSMHPETSHRECTKAGGCRSESWTSPNHVGTSRDITLRPLQIEDTPVQTKAKGKSRKKSVKIARVNRICFRSRPESDGDISAMSTKHNNVRMIPLVESATESSQSMGLHPRSSATETYPRPNRNLRHGCHRSNDDISDRTQDGGVTKTYHARKSFRRNPFTCVVPDVSNNTNPNLMLSYVMPHCMHPQA</sequence>
<name>A0A016X3R9_9BILA</name>